<dbReference type="GO" id="GO:0046872">
    <property type="term" value="F:metal ion binding"/>
    <property type="evidence" value="ECO:0007669"/>
    <property type="project" value="UniProtKB-KW"/>
</dbReference>
<dbReference type="NCBIfam" id="TIGR00157">
    <property type="entry name" value="ribosome small subunit-dependent GTPase A"/>
    <property type="match status" value="1"/>
</dbReference>
<evidence type="ECO:0000256" key="3">
    <source>
        <dbReference type="ARBA" id="ARBA00022723"/>
    </source>
</evidence>
<evidence type="ECO:0000259" key="12">
    <source>
        <dbReference type="PROSITE" id="PS50936"/>
    </source>
</evidence>
<feature type="domain" description="EngC GTPase" evidence="12">
    <location>
        <begin position="111"/>
        <end position="258"/>
    </location>
</feature>
<feature type="compositionally biased region" description="Basic residues" evidence="11">
    <location>
        <begin position="345"/>
        <end position="358"/>
    </location>
</feature>
<dbReference type="HAMAP" id="MF_01820">
    <property type="entry name" value="GTPase_RsgA"/>
    <property type="match status" value="1"/>
</dbReference>
<feature type="binding site" evidence="10">
    <location>
        <position position="296"/>
    </location>
    <ligand>
        <name>Zn(2+)</name>
        <dbReference type="ChEBI" id="CHEBI:29105"/>
    </ligand>
</feature>
<comment type="function">
    <text evidence="10">One of several proteins that assist in the late maturation steps of the functional core of the 30S ribosomal subunit. Helps release RbfA from mature subunits. May play a role in the assembly of ribosomal proteins into the subunit. Circularly permuted GTPase that catalyzes slow GTP hydrolysis, GTPase activity is stimulated by the 30S ribosomal subunit.</text>
</comment>
<proteinExistence type="inferred from homology"/>
<comment type="cofactor">
    <cofactor evidence="10">
        <name>Zn(2+)</name>
        <dbReference type="ChEBI" id="CHEBI:29105"/>
    </cofactor>
    <text evidence="10">Binds 1 zinc ion per subunit.</text>
</comment>
<evidence type="ECO:0000256" key="9">
    <source>
        <dbReference type="ARBA" id="ARBA00023134"/>
    </source>
</evidence>
<organism evidence="14">
    <name type="scientific">Geobacter metallireducens</name>
    <dbReference type="NCBI Taxonomy" id="28232"/>
    <lineage>
        <taxon>Bacteria</taxon>
        <taxon>Pseudomonadati</taxon>
        <taxon>Thermodesulfobacteriota</taxon>
        <taxon>Desulfuromonadia</taxon>
        <taxon>Geobacterales</taxon>
        <taxon>Geobacteraceae</taxon>
        <taxon>Geobacter</taxon>
    </lineage>
</organism>
<comment type="subcellular location">
    <subcellularLocation>
        <location evidence="10">Cytoplasm</location>
    </subcellularLocation>
</comment>
<feature type="compositionally biased region" description="Basic and acidic residues" evidence="11">
    <location>
        <begin position="334"/>
        <end position="344"/>
    </location>
</feature>
<dbReference type="InterPro" id="IPR004881">
    <property type="entry name" value="Ribosome_biogen_GTPase_RsgA"/>
</dbReference>
<evidence type="ECO:0000256" key="11">
    <source>
        <dbReference type="SAM" id="MobiDB-lite"/>
    </source>
</evidence>
<keyword evidence="4 10" id="KW-0699">rRNA-binding</keyword>
<dbReference type="SUPFAM" id="SSF52540">
    <property type="entry name" value="P-loop containing nucleoside triphosphate hydrolases"/>
    <property type="match status" value="1"/>
</dbReference>
<evidence type="ECO:0000259" key="13">
    <source>
        <dbReference type="PROSITE" id="PS51721"/>
    </source>
</evidence>
<gene>
    <name evidence="10 14" type="primary">rsgA</name>
    <name evidence="14" type="ORF">ENQ87_00555</name>
</gene>
<dbReference type="InterPro" id="IPR010914">
    <property type="entry name" value="RsgA_GTPase_dom"/>
</dbReference>
<dbReference type="PANTHER" id="PTHR32120:SF10">
    <property type="entry name" value="SMALL RIBOSOMAL SUBUNIT BIOGENESIS GTPASE RSGA"/>
    <property type="match status" value="1"/>
</dbReference>
<feature type="region of interest" description="Disordered" evidence="11">
    <location>
        <begin position="334"/>
        <end position="358"/>
    </location>
</feature>
<dbReference type="GO" id="GO:0042274">
    <property type="term" value="P:ribosomal small subunit biogenesis"/>
    <property type="evidence" value="ECO:0007669"/>
    <property type="project" value="UniProtKB-UniRule"/>
</dbReference>
<dbReference type="InterPro" id="IPR030378">
    <property type="entry name" value="G_CP_dom"/>
</dbReference>
<dbReference type="PANTHER" id="PTHR32120">
    <property type="entry name" value="SMALL RIBOSOMAL SUBUNIT BIOGENESIS GTPASE RSGA"/>
    <property type="match status" value="1"/>
</dbReference>
<dbReference type="Pfam" id="PF03193">
    <property type="entry name" value="RsgA_GTPase"/>
    <property type="match status" value="1"/>
</dbReference>
<keyword evidence="2 10" id="KW-0690">Ribosome biogenesis</keyword>
<dbReference type="PROSITE" id="PS50936">
    <property type="entry name" value="ENGC_GTPASE"/>
    <property type="match status" value="1"/>
</dbReference>
<dbReference type="GO" id="GO:0019843">
    <property type="term" value="F:rRNA binding"/>
    <property type="evidence" value="ECO:0007669"/>
    <property type="project" value="UniProtKB-KW"/>
</dbReference>
<keyword evidence="5 10" id="KW-0547">Nucleotide-binding</keyword>
<dbReference type="Gene3D" id="1.10.40.50">
    <property type="entry name" value="Probable gtpase engc, domain 3"/>
    <property type="match status" value="1"/>
</dbReference>
<evidence type="ECO:0000256" key="4">
    <source>
        <dbReference type="ARBA" id="ARBA00022730"/>
    </source>
</evidence>
<evidence type="ECO:0000256" key="2">
    <source>
        <dbReference type="ARBA" id="ARBA00022517"/>
    </source>
</evidence>
<comment type="similarity">
    <text evidence="10">Belongs to the TRAFAC class YlqF/YawG GTPase family. RsgA subfamily.</text>
</comment>
<dbReference type="Gene3D" id="3.40.50.300">
    <property type="entry name" value="P-loop containing nucleotide triphosphate hydrolases"/>
    <property type="match status" value="1"/>
</dbReference>
<dbReference type="CDD" id="cd01854">
    <property type="entry name" value="YjeQ_EngC"/>
    <property type="match status" value="1"/>
</dbReference>
<dbReference type="GO" id="GO:0005737">
    <property type="term" value="C:cytoplasm"/>
    <property type="evidence" value="ECO:0007669"/>
    <property type="project" value="UniProtKB-SubCell"/>
</dbReference>
<keyword evidence="6 10" id="KW-0378">Hydrolase</keyword>
<name>A0A831XD06_GEOME</name>
<evidence type="ECO:0000313" key="14">
    <source>
        <dbReference type="EMBL" id="HEN40857.1"/>
    </source>
</evidence>
<dbReference type="EC" id="3.6.1.-" evidence="10"/>
<feature type="domain" description="CP-type G" evidence="13">
    <location>
        <begin position="103"/>
        <end position="260"/>
    </location>
</feature>
<protein>
    <recommendedName>
        <fullName evidence="10">Small ribosomal subunit biogenesis GTPase RsgA</fullName>
        <ecNumber evidence="10">3.6.1.-</ecNumber>
    </recommendedName>
</protein>
<reference evidence="14" key="1">
    <citation type="journal article" date="2020" name="mSystems">
        <title>Genome- and Community-Level Interaction Insights into Carbon Utilization and Element Cycling Functions of Hydrothermarchaeota in Hydrothermal Sediment.</title>
        <authorList>
            <person name="Zhou Z."/>
            <person name="Liu Y."/>
            <person name="Xu W."/>
            <person name="Pan J."/>
            <person name="Luo Z.H."/>
            <person name="Li M."/>
        </authorList>
    </citation>
    <scope>NUCLEOTIDE SEQUENCE [LARGE SCALE GENOMIC DNA]</scope>
    <source>
        <strain evidence="14">SpSt-349</strain>
    </source>
</reference>
<keyword evidence="3 10" id="KW-0479">Metal-binding</keyword>
<comment type="subunit">
    <text evidence="10">Monomer. Associates with 30S ribosomal subunit, binds 16S rRNA.</text>
</comment>
<feature type="binding site" evidence="10">
    <location>
        <position position="288"/>
    </location>
    <ligand>
        <name>Zn(2+)</name>
        <dbReference type="ChEBI" id="CHEBI:29105"/>
    </ligand>
</feature>
<dbReference type="PROSITE" id="PS51721">
    <property type="entry name" value="G_CP"/>
    <property type="match status" value="1"/>
</dbReference>
<feature type="binding site" evidence="10">
    <location>
        <position position="283"/>
    </location>
    <ligand>
        <name>Zn(2+)</name>
        <dbReference type="ChEBI" id="CHEBI:29105"/>
    </ligand>
</feature>
<dbReference type="AlphaFoldDB" id="A0A831XD06"/>
<keyword evidence="7 10" id="KW-0862">Zinc</keyword>
<feature type="binding site" evidence="10">
    <location>
        <position position="290"/>
    </location>
    <ligand>
        <name>Zn(2+)</name>
        <dbReference type="ChEBI" id="CHEBI:29105"/>
    </ligand>
</feature>
<feature type="binding site" evidence="10">
    <location>
        <begin position="202"/>
        <end position="210"/>
    </location>
    <ligand>
        <name>GTP</name>
        <dbReference type="ChEBI" id="CHEBI:37565"/>
    </ligand>
</feature>
<keyword evidence="8 10" id="KW-0694">RNA-binding</keyword>
<dbReference type="InterPro" id="IPR027417">
    <property type="entry name" value="P-loop_NTPase"/>
</dbReference>
<evidence type="ECO:0000256" key="5">
    <source>
        <dbReference type="ARBA" id="ARBA00022741"/>
    </source>
</evidence>
<dbReference type="GO" id="GO:0005525">
    <property type="term" value="F:GTP binding"/>
    <property type="evidence" value="ECO:0007669"/>
    <property type="project" value="UniProtKB-UniRule"/>
</dbReference>
<accession>A0A831XD06</accession>
<keyword evidence="9 10" id="KW-0342">GTP-binding</keyword>
<dbReference type="EMBL" id="DSOV01000002">
    <property type="protein sequence ID" value="HEN40857.1"/>
    <property type="molecule type" value="Genomic_DNA"/>
</dbReference>
<evidence type="ECO:0000256" key="6">
    <source>
        <dbReference type="ARBA" id="ARBA00022801"/>
    </source>
</evidence>
<evidence type="ECO:0000256" key="10">
    <source>
        <dbReference type="HAMAP-Rule" id="MF_01820"/>
    </source>
</evidence>
<keyword evidence="1 10" id="KW-0963">Cytoplasm</keyword>
<evidence type="ECO:0000256" key="7">
    <source>
        <dbReference type="ARBA" id="ARBA00022833"/>
    </source>
</evidence>
<evidence type="ECO:0000256" key="1">
    <source>
        <dbReference type="ARBA" id="ARBA00022490"/>
    </source>
</evidence>
<dbReference type="GO" id="GO:0003924">
    <property type="term" value="F:GTPase activity"/>
    <property type="evidence" value="ECO:0007669"/>
    <property type="project" value="UniProtKB-UniRule"/>
</dbReference>
<sequence>MDELKALGWSGWFAEAAAAEGADAGAVARVTAELRGEYRLRTAAAEVPAQLAPRLRKGAADRLDRPMVGDWVVIEPATGGAEVTIHGILPRRTLLARRGAGGGGEVQPIAANVDLVFIVMGLDGNYNPRRLERYLVAARESGAEPVVILSKADLCPDAAERVAEAESLSPGVRVVPVNSLAGQGVAAVREVLAPGVTACFVGSSGVGKSTLVNLLAGEEVMATGAVRERDAKGRHTTTHRQMILLPCGAIVIDTPGMREFGLWQAGEGLDASFPEIAELATRCRFHDCSHAHEPGCAVRDALAGGGIDPGRYASYLKLRKEDEMAAARDDVMARQEQKGKERRMARGIRAVLRKKGKK</sequence>
<feature type="binding site" evidence="10">
    <location>
        <begin position="150"/>
        <end position="153"/>
    </location>
    <ligand>
        <name>GTP</name>
        <dbReference type="ChEBI" id="CHEBI:37565"/>
    </ligand>
</feature>
<comment type="caution">
    <text evidence="14">The sequence shown here is derived from an EMBL/GenBank/DDBJ whole genome shotgun (WGS) entry which is preliminary data.</text>
</comment>
<evidence type="ECO:0000256" key="8">
    <source>
        <dbReference type="ARBA" id="ARBA00022884"/>
    </source>
</evidence>